<evidence type="ECO:0000256" key="1">
    <source>
        <dbReference type="ARBA" id="ARBA00006739"/>
    </source>
</evidence>
<dbReference type="Pfam" id="PF00535">
    <property type="entry name" value="Glycos_transf_2"/>
    <property type="match status" value="1"/>
</dbReference>
<dbReference type="InterPro" id="IPR001173">
    <property type="entry name" value="Glyco_trans_2-like"/>
</dbReference>
<protein>
    <submittedName>
        <fullName evidence="3">Glycosyltransferase family 2 protein</fullName>
    </submittedName>
</protein>
<dbReference type="Gene3D" id="3.90.550.10">
    <property type="entry name" value="Spore Coat Polysaccharide Biosynthesis Protein SpsA, Chain A"/>
    <property type="match status" value="1"/>
</dbReference>
<dbReference type="InterPro" id="IPR029044">
    <property type="entry name" value="Nucleotide-diphossugar_trans"/>
</dbReference>
<sequence length="254" mass="29325">MVEEKVSIITPAYNAARYVRETIRSVQSQTHENWEMWIVDDCSKDETVRIIEEEIRKDPRIHLIALNENGGPAHARNTALQAANGRYIAFLDSDDVWKPNKLSRQLELMKEHQAAFSFTSYRIMSEDGIQSDVVFHVPQQVSYQDLLKNTSIGTLTVVIDQKAIGPLRMPLYRDCSEDFGFWLSILSQGITALGIDEELAVYRKCDQSLSSNKWKSARKTWNTYRKVGKITIPHSMWYFANYSFHAFKKHSRTS</sequence>
<organism evidence="3 4">
    <name type="scientific">Halobacillus locisalis</name>
    <dbReference type="NCBI Taxonomy" id="220753"/>
    <lineage>
        <taxon>Bacteria</taxon>
        <taxon>Bacillati</taxon>
        <taxon>Bacillota</taxon>
        <taxon>Bacilli</taxon>
        <taxon>Bacillales</taxon>
        <taxon>Bacillaceae</taxon>
        <taxon>Halobacillus</taxon>
    </lineage>
</organism>
<gene>
    <name evidence="3" type="ORF">H0266_15735</name>
</gene>
<reference evidence="3 4" key="1">
    <citation type="journal article" date="2004" name="Extremophiles">
        <title>Halobacillus locisalis sp. nov., a halophilic bacterium isolated from a marine solar saltern of the Yellow Sea in Korea.</title>
        <authorList>
            <person name="Yoon J.H."/>
            <person name="Kang K.H."/>
            <person name="Oh T.K."/>
            <person name="Park Y.H."/>
        </authorList>
    </citation>
    <scope>NUCLEOTIDE SEQUENCE [LARGE SCALE GENOMIC DNA]</scope>
    <source>
        <strain evidence="3 4">KCTC 3788</strain>
    </source>
</reference>
<dbReference type="PANTHER" id="PTHR22916:SF3">
    <property type="entry name" value="UDP-GLCNAC:BETAGAL BETA-1,3-N-ACETYLGLUCOSAMINYLTRANSFERASE-LIKE PROTEIN 1"/>
    <property type="match status" value="1"/>
</dbReference>
<proteinExistence type="inferred from homology"/>
<dbReference type="Proteomes" id="UP000571017">
    <property type="component" value="Unassembled WGS sequence"/>
</dbReference>
<evidence type="ECO:0000259" key="2">
    <source>
        <dbReference type="Pfam" id="PF00535"/>
    </source>
</evidence>
<comment type="caution">
    <text evidence="3">The sequence shown here is derived from an EMBL/GenBank/DDBJ whole genome shotgun (WGS) entry which is preliminary data.</text>
</comment>
<evidence type="ECO:0000313" key="4">
    <source>
        <dbReference type="Proteomes" id="UP000571017"/>
    </source>
</evidence>
<dbReference type="GO" id="GO:0016758">
    <property type="term" value="F:hexosyltransferase activity"/>
    <property type="evidence" value="ECO:0007669"/>
    <property type="project" value="UniProtKB-ARBA"/>
</dbReference>
<dbReference type="PANTHER" id="PTHR22916">
    <property type="entry name" value="GLYCOSYLTRANSFERASE"/>
    <property type="match status" value="1"/>
</dbReference>
<dbReference type="EMBL" id="JACEFG010000003">
    <property type="protein sequence ID" value="MBA2176348.1"/>
    <property type="molecule type" value="Genomic_DNA"/>
</dbReference>
<comment type="similarity">
    <text evidence="1">Belongs to the glycosyltransferase 2 family.</text>
</comment>
<name>A0A838CWP2_9BACI</name>
<keyword evidence="3" id="KW-0808">Transferase</keyword>
<accession>A0A838CWP2</accession>
<evidence type="ECO:0000313" key="3">
    <source>
        <dbReference type="EMBL" id="MBA2176348.1"/>
    </source>
</evidence>
<dbReference type="FunFam" id="3.90.550.10:FF:000130">
    <property type="entry name" value="Family 2 glycosyl transferase"/>
    <property type="match status" value="1"/>
</dbReference>
<dbReference type="CDD" id="cd00761">
    <property type="entry name" value="Glyco_tranf_GTA_type"/>
    <property type="match status" value="1"/>
</dbReference>
<dbReference type="RefSeq" id="WP_181473373.1">
    <property type="nucleotide sequence ID" value="NZ_JACEFG010000003.1"/>
</dbReference>
<feature type="domain" description="Glycosyltransferase 2-like" evidence="2">
    <location>
        <begin position="7"/>
        <end position="121"/>
    </location>
</feature>
<dbReference type="AlphaFoldDB" id="A0A838CWP2"/>
<dbReference type="SUPFAM" id="SSF53448">
    <property type="entry name" value="Nucleotide-diphospho-sugar transferases"/>
    <property type="match status" value="1"/>
</dbReference>
<keyword evidence="4" id="KW-1185">Reference proteome</keyword>